<comment type="caution">
    <text evidence="2">The sequence shown here is derived from an EMBL/GenBank/DDBJ whole genome shotgun (WGS) entry which is preliminary data.</text>
</comment>
<evidence type="ECO:0000313" key="2">
    <source>
        <dbReference type="EMBL" id="HED11708.1"/>
    </source>
</evidence>
<dbReference type="InterPro" id="IPR003961">
    <property type="entry name" value="FN3_dom"/>
</dbReference>
<dbReference type="SUPFAM" id="SSF49265">
    <property type="entry name" value="Fibronectin type III"/>
    <property type="match status" value="1"/>
</dbReference>
<dbReference type="AlphaFoldDB" id="A0A7V1LPE6"/>
<proteinExistence type="predicted"/>
<dbReference type="InterPro" id="IPR011042">
    <property type="entry name" value="6-blade_b-propeller_TolB-like"/>
</dbReference>
<dbReference type="Gene3D" id="2.120.10.30">
    <property type="entry name" value="TolB, C-terminal domain"/>
    <property type="match status" value="1"/>
</dbReference>
<dbReference type="InterPro" id="IPR013783">
    <property type="entry name" value="Ig-like_fold"/>
</dbReference>
<dbReference type="SUPFAM" id="SSF63825">
    <property type="entry name" value="YWTD domain"/>
    <property type="match status" value="1"/>
</dbReference>
<reference evidence="2" key="1">
    <citation type="journal article" date="2020" name="mSystems">
        <title>Genome- and Community-Level Interaction Insights into Carbon Utilization and Element Cycling Functions of Hydrothermarchaeota in Hydrothermal Sediment.</title>
        <authorList>
            <person name="Zhou Z."/>
            <person name="Liu Y."/>
            <person name="Xu W."/>
            <person name="Pan J."/>
            <person name="Luo Z.H."/>
            <person name="Li M."/>
        </authorList>
    </citation>
    <scope>NUCLEOTIDE SEQUENCE [LARGE SCALE GENOMIC DNA]</scope>
    <source>
        <strain evidence="2">HyVt-456</strain>
    </source>
</reference>
<accession>A0A7V1LPE6</accession>
<dbReference type="PROSITE" id="PS50853">
    <property type="entry name" value="FN3"/>
    <property type="match status" value="1"/>
</dbReference>
<dbReference type="EMBL" id="DRLD01000380">
    <property type="protein sequence ID" value="HED11708.1"/>
    <property type="molecule type" value="Genomic_DNA"/>
</dbReference>
<gene>
    <name evidence="2" type="ORF">ENJ10_13530</name>
</gene>
<sequence length="417" mass="47954">MKHLLAFFLVVALFGYCRERPHDNIFDPNNPARTMDIGLRVGGLDSTIVLDWNRPRDVDFLSYLIYRQQEGERSFRRIAQLPVSQTRYVDSLILADVTYRYYLTLQGREKESLPTEVKSSITGPGHIWMIDGYFFEVQQISYDMNQLNKRIFGIWLPENIAFHPGGKTALITYPLFNYVQIVLLDTGEELAFSNDFHRPYDAVFNTVSGRYWLTDSSGGFYSVDPRTLEFETLSTVPRKATQIRPMGDRFVITDKGIRGLWLFSATGEMLQRIPKAPDAFIEDILTVRTDSLHNRIYILSRRPGNSKIYRYDVAGDSLSLFFADSLINAFDLDPVRQTVWVARATPGSFEILKLSLNGQRLDSVSGINWPVDIAVNRYNHHIVVADPKSRELIHFKEDLQEIGRFKSNGEPVKVYIE</sequence>
<feature type="domain" description="Fibronectin type-III" evidence="1">
    <location>
        <begin position="33"/>
        <end position="125"/>
    </location>
</feature>
<organism evidence="2">
    <name type="scientific">Caldithrix abyssi</name>
    <dbReference type="NCBI Taxonomy" id="187145"/>
    <lineage>
        <taxon>Bacteria</taxon>
        <taxon>Pseudomonadati</taxon>
        <taxon>Calditrichota</taxon>
        <taxon>Calditrichia</taxon>
        <taxon>Calditrichales</taxon>
        <taxon>Calditrichaceae</taxon>
        <taxon>Caldithrix</taxon>
    </lineage>
</organism>
<dbReference type="CDD" id="cd00063">
    <property type="entry name" value="FN3"/>
    <property type="match status" value="1"/>
</dbReference>
<name>A0A7V1LPE6_CALAY</name>
<dbReference type="Proteomes" id="UP000886005">
    <property type="component" value="Unassembled WGS sequence"/>
</dbReference>
<evidence type="ECO:0000259" key="1">
    <source>
        <dbReference type="PROSITE" id="PS50853"/>
    </source>
</evidence>
<dbReference type="InterPro" id="IPR036116">
    <property type="entry name" value="FN3_sf"/>
</dbReference>
<protein>
    <submittedName>
        <fullName evidence="2">Fibronectin type III domain-containing protein</fullName>
    </submittedName>
</protein>
<dbReference type="Gene3D" id="2.60.40.10">
    <property type="entry name" value="Immunoglobulins"/>
    <property type="match status" value="1"/>
</dbReference>